<keyword evidence="1" id="KW-0472">Membrane</keyword>
<keyword evidence="1" id="KW-1133">Transmembrane helix</keyword>
<sequence>MDFGTNYQRTAAYDAQAVAVHASSTISSGTPGGPMEWLVAVGALASPVASIVDSVTGTGKAKAEAAEAAANAQTAAIQAQIEHERLASRNTQQMLMYGLIAVGVVAAGVVAYRAVA</sequence>
<dbReference type="AlphaFoldDB" id="A0A6I4YF71"/>
<reference evidence="2 3" key="1">
    <citation type="submission" date="2019-11" db="EMBL/GenBank/DDBJ databases">
        <title>Genome sequence of Deinococcus xianganensis Y35, AI-2 producing algicidal bacterium, isolated from lake water.</title>
        <authorList>
            <person name="Li Y."/>
        </authorList>
    </citation>
    <scope>NUCLEOTIDE SEQUENCE [LARGE SCALE GENOMIC DNA]</scope>
    <source>
        <strain evidence="2 3">Y35</strain>
    </source>
</reference>
<keyword evidence="3" id="KW-1185">Reference proteome</keyword>
<gene>
    <name evidence="2" type="ORF">GLX28_03010</name>
</gene>
<organism evidence="2 3">
    <name type="scientific">Deinococcus xianganensis</name>
    <dbReference type="NCBI Taxonomy" id="1507289"/>
    <lineage>
        <taxon>Bacteria</taxon>
        <taxon>Thermotogati</taxon>
        <taxon>Deinococcota</taxon>
        <taxon>Deinococci</taxon>
        <taxon>Deinococcales</taxon>
        <taxon>Deinococcaceae</taxon>
        <taxon>Deinococcus</taxon>
    </lineage>
</organism>
<dbReference type="RefSeq" id="WP_160976610.1">
    <property type="nucleotide sequence ID" value="NZ_WVHK01000006.1"/>
</dbReference>
<proteinExistence type="predicted"/>
<dbReference type="EMBL" id="WVHK01000006">
    <property type="protein sequence ID" value="MXV18606.1"/>
    <property type="molecule type" value="Genomic_DNA"/>
</dbReference>
<accession>A0A6I4YF71</accession>
<comment type="caution">
    <text evidence="2">The sequence shown here is derived from an EMBL/GenBank/DDBJ whole genome shotgun (WGS) entry which is preliminary data.</text>
</comment>
<evidence type="ECO:0000313" key="2">
    <source>
        <dbReference type="EMBL" id="MXV18606.1"/>
    </source>
</evidence>
<evidence type="ECO:0000256" key="1">
    <source>
        <dbReference type="SAM" id="Phobius"/>
    </source>
</evidence>
<dbReference type="Proteomes" id="UP000430519">
    <property type="component" value="Unassembled WGS sequence"/>
</dbReference>
<keyword evidence="1" id="KW-0812">Transmembrane</keyword>
<protein>
    <submittedName>
        <fullName evidence="2">Uncharacterized protein</fullName>
    </submittedName>
</protein>
<evidence type="ECO:0000313" key="3">
    <source>
        <dbReference type="Proteomes" id="UP000430519"/>
    </source>
</evidence>
<name>A0A6I4YF71_9DEIO</name>
<feature type="transmembrane region" description="Helical" evidence="1">
    <location>
        <begin position="94"/>
        <end position="115"/>
    </location>
</feature>